<comment type="catalytic activity">
    <reaction evidence="1">
        <text>GTP = 3',5'-cyclic GMP + diphosphate</text>
        <dbReference type="Rhea" id="RHEA:13665"/>
        <dbReference type="ChEBI" id="CHEBI:33019"/>
        <dbReference type="ChEBI" id="CHEBI:37565"/>
        <dbReference type="ChEBI" id="CHEBI:57746"/>
        <dbReference type="EC" id="4.6.1.2"/>
    </reaction>
</comment>
<dbReference type="InterPro" id="IPR028082">
    <property type="entry name" value="Peripla_BP_I"/>
</dbReference>
<dbReference type="InterPro" id="IPR000719">
    <property type="entry name" value="Prot_kinase_dom"/>
</dbReference>
<keyword evidence="4 10" id="KW-0812">Transmembrane</keyword>
<organism evidence="12 13">
    <name type="scientific">Limulus polyphemus</name>
    <name type="common">Atlantic horseshoe crab</name>
    <dbReference type="NCBI Taxonomy" id="6850"/>
    <lineage>
        <taxon>Eukaryota</taxon>
        <taxon>Metazoa</taxon>
        <taxon>Ecdysozoa</taxon>
        <taxon>Arthropoda</taxon>
        <taxon>Chelicerata</taxon>
        <taxon>Merostomata</taxon>
        <taxon>Xiphosura</taxon>
        <taxon>Limulidae</taxon>
        <taxon>Limulus</taxon>
    </lineage>
</organism>
<dbReference type="PANTHER" id="PTHR11920:SF474">
    <property type="entry name" value="RECEPTOR-TYPE GUANYLATE CYCLASE GYC76C"/>
    <property type="match status" value="1"/>
</dbReference>
<evidence type="ECO:0000313" key="12">
    <source>
        <dbReference type="Proteomes" id="UP000694941"/>
    </source>
</evidence>
<keyword evidence="5" id="KW-0547">Nucleotide-binding</keyword>
<feature type="domain" description="Protein kinase" evidence="11">
    <location>
        <begin position="409"/>
        <end position="648"/>
    </location>
</feature>
<dbReference type="Gene3D" id="3.40.50.2300">
    <property type="match status" value="2"/>
</dbReference>
<dbReference type="Proteomes" id="UP000694941">
    <property type="component" value="Unplaced"/>
</dbReference>
<evidence type="ECO:0000313" key="13">
    <source>
        <dbReference type="RefSeq" id="XP_013790015.2"/>
    </source>
</evidence>
<dbReference type="SUPFAM" id="SSF56112">
    <property type="entry name" value="Protein kinase-like (PK-like)"/>
    <property type="match status" value="1"/>
</dbReference>
<evidence type="ECO:0000256" key="10">
    <source>
        <dbReference type="SAM" id="Phobius"/>
    </source>
</evidence>
<name>A0ABM1BWH6_LIMPO</name>
<dbReference type="GeneID" id="106473874"/>
<dbReference type="SUPFAM" id="SSF53822">
    <property type="entry name" value="Periplasmic binding protein-like I"/>
    <property type="match status" value="1"/>
</dbReference>
<dbReference type="InterPro" id="IPR050401">
    <property type="entry name" value="Cyclic_nucleotide_synthase"/>
</dbReference>
<dbReference type="InterPro" id="IPR011009">
    <property type="entry name" value="Kinase-like_dom_sf"/>
</dbReference>
<evidence type="ECO:0000256" key="8">
    <source>
        <dbReference type="ARBA" id="ARBA00023239"/>
    </source>
</evidence>
<evidence type="ECO:0000256" key="4">
    <source>
        <dbReference type="ARBA" id="ARBA00022692"/>
    </source>
</evidence>
<proteinExistence type="predicted"/>
<evidence type="ECO:0000256" key="7">
    <source>
        <dbReference type="ARBA" id="ARBA00023136"/>
    </source>
</evidence>
<evidence type="ECO:0000256" key="6">
    <source>
        <dbReference type="ARBA" id="ARBA00022989"/>
    </source>
</evidence>
<dbReference type="InterPro" id="IPR001828">
    <property type="entry name" value="ANF_lig-bd_rcpt"/>
</dbReference>
<dbReference type="PROSITE" id="PS50011">
    <property type="entry name" value="PROTEIN_KINASE_DOM"/>
    <property type="match status" value="1"/>
</dbReference>
<keyword evidence="12" id="KW-1185">Reference proteome</keyword>
<evidence type="ECO:0000256" key="3">
    <source>
        <dbReference type="ARBA" id="ARBA00012202"/>
    </source>
</evidence>
<dbReference type="EC" id="4.6.1.2" evidence="3"/>
<dbReference type="RefSeq" id="XP_013790015.2">
    <property type="nucleotide sequence ID" value="XM_013934561.2"/>
</dbReference>
<accession>A0ABM1BWH6</accession>
<dbReference type="Gene3D" id="1.10.510.10">
    <property type="entry name" value="Transferase(Phosphotransferase) domain 1"/>
    <property type="match status" value="2"/>
</dbReference>
<evidence type="ECO:0000256" key="9">
    <source>
        <dbReference type="ARBA" id="ARBA00023293"/>
    </source>
</evidence>
<evidence type="ECO:0000256" key="1">
    <source>
        <dbReference type="ARBA" id="ARBA00001436"/>
    </source>
</evidence>
<dbReference type="Pfam" id="PF07714">
    <property type="entry name" value="PK_Tyr_Ser-Thr"/>
    <property type="match status" value="2"/>
</dbReference>
<keyword evidence="9" id="KW-0141">cGMP biosynthesis</keyword>
<evidence type="ECO:0000256" key="5">
    <source>
        <dbReference type="ARBA" id="ARBA00022741"/>
    </source>
</evidence>
<keyword evidence="8" id="KW-0456">Lyase</keyword>
<evidence type="ECO:0000259" key="11">
    <source>
        <dbReference type="PROSITE" id="PS50011"/>
    </source>
</evidence>
<dbReference type="Pfam" id="PF01094">
    <property type="entry name" value="ANF_receptor"/>
    <property type="match status" value="1"/>
</dbReference>
<gene>
    <name evidence="13" type="primary">LOC106473874</name>
</gene>
<comment type="subcellular location">
    <subcellularLocation>
        <location evidence="2">Membrane</location>
    </subcellularLocation>
</comment>
<protein>
    <recommendedName>
        <fullName evidence="3">guanylate cyclase</fullName>
        <ecNumber evidence="3">4.6.1.2</ecNumber>
    </recommendedName>
</protein>
<keyword evidence="6 10" id="KW-1133">Transmembrane helix</keyword>
<dbReference type="InterPro" id="IPR001245">
    <property type="entry name" value="Ser-Thr/Tyr_kinase_cat_dom"/>
</dbReference>
<reference evidence="13" key="1">
    <citation type="submission" date="2025-08" db="UniProtKB">
        <authorList>
            <consortium name="RefSeq"/>
        </authorList>
    </citation>
    <scope>IDENTIFICATION</scope>
    <source>
        <tissue evidence="13">Muscle</tissue>
    </source>
</reference>
<keyword evidence="7 10" id="KW-0472">Membrane</keyword>
<evidence type="ECO:0000256" key="2">
    <source>
        <dbReference type="ARBA" id="ARBA00004370"/>
    </source>
</evidence>
<feature type="transmembrane region" description="Helical" evidence="10">
    <location>
        <begin position="366"/>
        <end position="386"/>
    </location>
</feature>
<dbReference type="PANTHER" id="PTHR11920">
    <property type="entry name" value="GUANYLYL CYCLASE"/>
    <property type="match status" value="1"/>
</dbReference>
<feature type="non-terminal residue" evidence="13">
    <location>
        <position position="1"/>
    </location>
</feature>
<sequence>KCADHTVSDKTFYKTFARTFSTDNQVVRSVIALLTYYKWRKFSIITEDEPRFLRVSEKLEDQAKRSNMVINTKSTFRRHDICCEEKLPCCKKPFMKIVKNTYSKTRVYVVFGIMKYLRELLILMRMLRLFDEEYIVIYVHLEWHKPSQSHTYFYNPVEVNNVLSATMEAARSLLVIVPSPVTEEGYEDFHDEVRKYNQLPPFSLPSLNTLKKFKKQITEYAALLYDAVFLYAEALSEVLKENMDPRNGTLIIQKIIARGQYRSITGQIMHIDENGDVEGNYTVLALQPKPRNLKLKVFYGTDPEIPYTMLPVGMFFSDPDNKDKRIFQPNESCHIPWVKGRVPLDEPPCGYDGSGCKPPPENRRKISAGVLGSLLFIAIIISTIVYRNWVYEQKIAGLLWKLDIKDLEFHGLNGHGCSSSSRVSLPSQVSLESRTCGHVFTQTAVYKGKIVAVKQMTLSKKTADIPRDIKKEMKLMRELHHDNINSFIGACVIPNKLIVITEYCPRGSLQDILENDDIRLDNMFIASLVFDLIKECSNLLWKAPEQLRDPHLHPKGTKEGDVYSFGIILHEIIGRQGPFGNSNLSPKEIIKRVKDMPDGNETFRPDLSILECQDYVLYAMCECWSERPEKRPDFGHIRSKLARLRQGM</sequence>